<comment type="caution">
    <text evidence="1">The sequence shown here is derived from an EMBL/GenBank/DDBJ whole genome shotgun (WGS) entry which is preliminary data.</text>
</comment>
<gene>
    <name evidence="1" type="primary">Cnig_chr_X.g26111</name>
    <name evidence="1" type="ORF">B9Z55_026111</name>
</gene>
<sequence length="112" mass="13025">MKTTDFSTQAALLEKLYLKIWCFIWRTMKSLPIAYCLSETPSVPQSLPADIGSWRVRHFKDFVKQMINRLLLTQVATDVIQNKYFDNALEELFTVVRIKSVEVLINIDRSAI</sequence>
<proteinExistence type="predicted"/>
<protein>
    <submittedName>
        <fullName evidence="1">Uncharacterized protein</fullName>
    </submittedName>
</protein>
<dbReference type="AlphaFoldDB" id="A0A2G5T1A7"/>
<name>A0A2G5T1A7_9PELO</name>
<evidence type="ECO:0000313" key="2">
    <source>
        <dbReference type="Proteomes" id="UP000230233"/>
    </source>
</evidence>
<dbReference type="Proteomes" id="UP000230233">
    <property type="component" value="Chromosome X"/>
</dbReference>
<organism evidence="1 2">
    <name type="scientific">Caenorhabditis nigoni</name>
    <dbReference type="NCBI Taxonomy" id="1611254"/>
    <lineage>
        <taxon>Eukaryota</taxon>
        <taxon>Metazoa</taxon>
        <taxon>Ecdysozoa</taxon>
        <taxon>Nematoda</taxon>
        <taxon>Chromadorea</taxon>
        <taxon>Rhabditida</taxon>
        <taxon>Rhabditina</taxon>
        <taxon>Rhabditomorpha</taxon>
        <taxon>Rhabditoidea</taxon>
        <taxon>Rhabditidae</taxon>
        <taxon>Peloderinae</taxon>
        <taxon>Caenorhabditis</taxon>
    </lineage>
</organism>
<accession>A0A2G5T1A7</accession>
<keyword evidence="2" id="KW-1185">Reference proteome</keyword>
<reference evidence="2" key="1">
    <citation type="submission" date="2017-10" db="EMBL/GenBank/DDBJ databases">
        <title>Rapid genome shrinkage in a self-fertile nematode reveals novel sperm competition proteins.</title>
        <authorList>
            <person name="Yin D."/>
            <person name="Schwarz E.M."/>
            <person name="Thomas C.G."/>
            <person name="Felde R.L."/>
            <person name="Korf I.F."/>
            <person name="Cutter A.D."/>
            <person name="Schartner C.M."/>
            <person name="Ralston E.J."/>
            <person name="Meyer B.J."/>
            <person name="Haag E.S."/>
        </authorList>
    </citation>
    <scope>NUCLEOTIDE SEQUENCE [LARGE SCALE GENOMIC DNA]</scope>
    <source>
        <strain evidence="2">JU1422</strain>
    </source>
</reference>
<evidence type="ECO:0000313" key="1">
    <source>
        <dbReference type="EMBL" id="PIC21175.1"/>
    </source>
</evidence>
<dbReference type="EMBL" id="PDUG01000006">
    <property type="protein sequence ID" value="PIC21175.1"/>
    <property type="molecule type" value="Genomic_DNA"/>
</dbReference>